<accession>A0AAV7AFK2</accession>
<feature type="transmembrane region" description="Helical" evidence="1">
    <location>
        <begin position="84"/>
        <end position="102"/>
    </location>
</feature>
<evidence type="ECO:0000313" key="3">
    <source>
        <dbReference type="Proteomes" id="UP000824782"/>
    </source>
</evidence>
<keyword evidence="1" id="KW-1133">Transmembrane helix</keyword>
<dbReference type="Proteomes" id="UP000824782">
    <property type="component" value="Unassembled WGS sequence"/>
</dbReference>
<feature type="transmembrane region" description="Helical" evidence="1">
    <location>
        <begin position="33"/>
        <end position="54"/>
    </location>
</feature>
<reference evidence="2" key="1">
    <citation type="thesis" date="2020" institute="ProQuest LLC" country="789 East Eisenhower Parkway, Ann Arbor, MI, USA">
        <title>Comparative Genomics and Chromosome Evolution.</title>
        <authorList>
            <person name="Mudd A.B."/>
        </authorList>
    </citation>
    <scope>NUCLEOTIDE SEQUENCE</scope>
    <source>
        <strain evidence="2">237g6f4</strain>
        <tissue evidence="2">Blood</tissue>
    </source>
</reference>
<evidence type="ECO:0000313" key="2">
    <source>
        <dbReference type="EMBL" id="KAG8560326.1"/>
    </source>
</evidence>
<dbReference type="AlphaFoldDB" id="A0AAV7AFK2"/>
<evidence type="ECO:0000256" key="1">
    <source>
        <dbReference type="SAM" id="Phobius"/>
    </source>
</evidence>
<dbReference type="EMBL" id="WNYA01000007">
    <property type="protein sequence ID" value="KAG8560326.1"/>
    <property type="molecule type" value="Genomic_DNA"/>
</dbReference>
<proteinExistence type="predicted"/>
<keyword evidence="1" id="KW-0472">Membrane</keyword>
<protein>
    <submittedName>
        <fullName evidence="2">Uncharacterized protein</fullName>
    </submittedName>
</protein>
<gene>
    <name evidence="2" type="ORF">GDO81_014920</name>
</gene>
<organism evidence="2 3">
    <name type="scientific">Engystomops pustulosus</name>
    <name type="common">Tungara frog</name>
    <name type="synonym">Physalaemus pustulosus</name>
    <dbReference type="NCBI Taxonomy" id="76066"/>
    <lineage>
        <taxon>Eukaryota</taxon>
        <taxon>Metazoa</taxon>
        <taxon>Chordata</taxon>
        <taxon>Craniata</taxon>
        <taxon>Vertebrata</taxon>
        <taxon>Euteleostomi</taxon>
        <taxon>Amphibia</taxon>
        <taxon>Batrachia</taxon>
        <taxon>Anura</taxon>
        <taxon>Neobatrachia</taxon>
        <taxon>Hyloidea</taxon>
        <taxon>Leptodactylidae</taxon>
        <taxon>Leiuperinae</taxon>
        <taxon>Engystomops</taxon>
    </lineage>
</organism>
<name>A0AAV7AFK2_ENGPU</name>
<feature type="transmembrane region" description="Helical" evidence="1">
    <location>
        <begin position="7"/>
        <end position="27"/>
    </location>
</feature>
<keyword evidence="1" id="KW-0812">Transmembrane</keyword>
<comment type="caution">
    <text evidence="2">The sequence shown here is derived from an EMBL/GenBank/DDBJ whole genome shotgun (WGS) entry which is preliminary data.</text>
</comment>
<keyword evidence="3" id="KW-1185">Reference proteome</keyword>
<sequence>MEGVHGFVCALCLVRFALLCCPVVSYPFLPRGIFFWCTLMVHLLPVFNFCLFFVHVCQLWDLSRLSTVLIHLGLVLPLRQPGRVCLILMLCVLGAGIFLSGLQDGIGQALFRSSWWW</sequence>